<reference evidence="2 3" key="1">
    <citation type="journal article" date="2017" name="Syst. Appl. Microbiol.">
        <title>Soybeans inoculated with root zone soils of Canadian native legumes harbour diverse and novel Bradyrhizobium spp. that possess agricultural potential.</title>
        <authorList>
            <person name="Bromfield E.S.P."/>
            <person name="Cloutier S."/>
            <person name="Tambong J.T."/>
            <person name="Tran Thi T.V."/>
        </authorList>
    </citation>
    <scope>NUCLEOTIDE SEQUENCE [LARGE SCALE GENOMIC DNA]</scope>
    <source>
        <strain evidence="2 3">323S2</strain>
    </source>
</reference>
<dbReference type="RefSeq" id="WP_166349140.1">
    <property type="nucleotide sequence ID" value="NZ_CP088280.1"/>
</dbReference>
<organism evidence="1">
    <name type="scientific">Bradyrhizobium barranii subsp. barranii</name>
    <dbReference type="NCBI Taxonomy" id="2823807"/>
    <lineage>
        <taxon>Bacteria</taxon>
        <taxon>Pseudomonadati</taxon>
        <taxon>Pseudomonadota</taxon>
        <taxon>Alphaproteobacteria</taxon>
        <taxon>Hyphomicrobiales</taxon>
        <taxon>Nitrobacteraceae</taxon>
        <taxon>Bradyrhizobium</taxon>
        <taxon>Bradyrhizobium barranii</taxon>
    </lineage>
</organism>
<proteinExistence type="predicted"/>
<reference evidence="2 3" key="3">
    <citation type="journal article" date="2022" name="Int. J. Syst. Evol. Microbiol.">
        <title>Strains of Bradyrhizobium barranii sp. nov. associated with legumes native to Canada are symbionts of soybeans and belong to different subspecies (subsp. barranii subsp. nov. and subsp. apii subsp. nov.) and symbiovars (sv. glycinearum and sv. septentrionale).</title>
        <authorList>
            <person name="Bromfield E.S.P."/>
            <person name="Cloutier S."/>
            <person name="Wasai-Hara S."/>
            <person name="Minamisawa K."/>
        </authorList>
    </citation>
    <scope>NUCLEOTIDE SEQUENCE [LARGE SCALE GENOMIC DNA]</scope>
    <source>
        <strain evidence="2 3">323S2</strain>
    </source>
</reference>
<sequence>MQTALSLLSIWLLMNALLFVVMTPSANLTGAARRKEAYPSVSEVSIRLAGGAGCVPFMVSDDRNDRRWLQTRGGPA</sequence>
<accession>A0A7Z0QBF8</accession>
<reference evidence="1" key="2">
    <citation type="submission" date="2020-06" db="EMBL/GenBank/DDBJ databases">
        <title>Whole Genome Sequence of Bradyrhizobium sp. Strain 323S2.</title>
        <authorList>
            <person name="Bromfield E.S.P."/>
        </authorList>
    </citation>
    <scope>NUCLEOTIDE SEQUENCE [LARGE SCALE GENOMIC DNA]</scope>
    <source>
        <strain evidence="1">323S2</strain>
    </source>
</reference>
<dbReference type="Proteomes" id="UP000564836">
    <property type="component" value="Chromosome"/>
</dbReference>
<gene>
    <name evidence="2" type="ORF">G6321_00044380</name>
    <name evidence="1" type="ORF">G6321_24000</name>
</gene>
<dbReference type="AlphaFoldDB" id="A0A7Z0QBF8"/>
<evidence type="ECO:0000313" key="1">
    <source>
        <dbReference type="EMBL" id="NYY91390.1"/>
    </source>
</evidence>
<evidence type="ECO:0000313" key="3">
    <source>
        <dbReference type="Proteomes" id="UP000564836"/>
    </source>
</evidence>
<dbReference type="EMBL" id="CP088280">
    <property type="protein sequence ID" value="UGX92619.1"/>
    <property type="molecule type" value="Genomic_DNA"/>
</dbReference>
<evidence type="ECO:0000313" key="2">
    <source>
        <dbReference type="EMBL" id="UGX92619.1"/>
    </source>
</evidence>
<protein>
    <submittedName>
        <fullName evidence="1">Uncharacterized protein</fullName>
    </submittedName>
</protein>
<name>A0A7Z0QBF8_9BRAD</name>
<dbReference type="EMBL" id="JACBFH010000001">
    <property type="protein sequence ID" value="NYY91390.1"/>
    <property type="molecule type" value="Genomic_DNA"/>
</dbReference>